<dbReference type="InterPro" id="IPR036179">
    <property type="entry name" value="Ig-like_dom_sf"/>
</dbReference>
<dbReference type="InterPro" id="IPR007110">
    <property type="entry name" value="Ig-like_dom"/>
</dbReference>
<dbReference type="InterPro" id="IPR003961">
    <property type="entry name" value="FN3_dom"/>
</dbReference>
<evidence type="ECO:0000313" key="16">
    <source>
        <dbReference type="Proteomes" id="UP000515154"/>
    </source>
</evidence>
<feature type="compositionally biased region" description="Basic and acidic residues" evidence="11">
    <location>
        <begin position="836"/>
        <end position="897"/>
    </location>
</feature>
<dbReference type="Gene3D" id="2.60.40.10">
    <property type="entry name" value="Immunoglobulins"/>
    <property type="match status" value="7"/>
</dbReference>
<feature type="compositionally biased region" description="Polar residues" evidence="11">
    <location>
        <begin position="726"/>
        <end position="737"/>
    </location>
</feature>
<evidence type="ECO:0000259" key="15">
    <source>
        <dbReference type="PROSITE" id="PS50853"/>
    </source>
</evidence>
<organism evidence="16 17">
    <name type="scientific">Octopus sinensis</name>
    <name type="common">East Asian common octopus</name>
    <dbReference type="NCBI Taxonomy" id="2607531"/>
    <lineage>
        <taxon>Eukaryota</taxon>
        <taxon>Metazoa</taxon>
        <taxon>Spiralia</taxon>
        <taxon>Lophotrochozoa</taxon>
        <taxon>Mollusca</taxon>
        <taxon>Cephalopoda</taxon>
        <taxon>Coleoidea</taxon>
        <taxon>Octopodiformes</taxon>
        <taxon>Octopoda</taxon>
        <taxon>Incirrata</taxon>
        <taxon>Octopodidae</taxon>
        <taxon>Octopus</taxon>
    </lineage>
</organism>
<dbReference type="CDD" id="cd00063">
    <property type="entry name" value="FN3"/>
    <property type="match status" value="2"/>
</dbReference>
<evidence type="ECO:0000256" key="12">
    <source>
        <dbReference type="SAM" id="Phobius"/>
    </source>
</evidence>
<name>A0A7E6FH76_9MOLL</name>
<dbReference type="InterPro" id="IPR003599">
    <property type="entry name" value="Ig_sub"/>
</dbReference>
<sequence length="897" mass="98732">MEVFVRLLSITLVLMALLQTTVLQNLSLNVEEDIKMANDNFLVKCTLSNTTERNVQLKWYNPNNDLIVESKFPSISIRNDGLSSKLILKELKTSDAGVYACRAEVNGKKLEANTILKIYRPLGFSSCKAEQQPIIYTDARIRCTATGDPAPKIQWRHKSKKIITAGRYEVQADGLVIKNITKDDNGEYILEAEIVTKSSYDEKSILVKVVVPPKISKPPEVSKPVEGSELSLSCKATGDPNPRYMWFKNNQELTDPRFEIDSIGGKLKVSNVKKSDGGKYKCMAINVGGNDTATAQVTILVPPTVEIPQTKDGKEGESITLVCKGKGVPVPSLTWQRSNDAPFPIGEKSNGVLVEETKNQPEKELTLTIASLTAEHADNYTCIGDNEAGNDAKRTYLRVEYKPVFINTPKIAYNWMGNKANITCTAKSYPKAIISWKRGKNDIGDSDTYKIFKIEGQEQMTSLLQVKVTPSNEKSVFTDYKCIALSIRDESEITIILKKAVVPKRPSKVNVLDPTPTTITLVINPPESDGGIPVTQYHITQVASGSETKTEKDIPVTEPSKPQTVILEYLTPNTKYQLKVFAGNRVGLSTTSVDLSSETPNIRAPFDVIITSNRYGTSPQSYRVTWDEPRTGGADIVSYSIQYRMVHITEKEPWAVDNSKENGDYMTRTVEGKTSALLTNLKADTHYEVQVVAVNKVGGSAPRPVIIVTKKHSPDSIEESDPSPAGTASNPKTNIYKATTKENNLDPEEPSKSIIENKEVPITAASTGISSGGVAGLIIALILIILIILDLICYFKFEKGVTMFLVSTCKKGSSAKDKSTDVEAGASQETTLLTDKQQKEEVEQAGEENKEAATEEGVTDEKKPLKNEDTDDDLKKDQTDKINTEDTKCEDIMSKES</sequence>
<dbReference type="PANTHER" id="PTHR45080:SF8">
    <property type="entry name" value="IG-LIKE DOMAIN-CONTAINING PROTEIN"/>
    <property type="match status" value="1"/>
</dbReference>
<dbReference type="InterPro" id="IPR013783">
    <property type="entry name" value="Ig-like_fold"/>
</dbReference>
<dbReference type="Pfam" id="PF00041">
    <property type="entry name" value="fn3"/>
    <property type="match status" value="2"/>
</dbReference>
<evidence type="ECO:0000256" key="10">
    <source>
        <dbReference type="ARBA" id="ARBA00023319"/>
    </source>
</evidence>
<accession>A0A7E6FH76</accession>
<protein>
    <submittedName>
        <fullName evidence="17">Neural cell adhesion molecule 2 isoform X1</fullName>
    </submittedName>
</protein>
<keyword evidence="7 12" id="KW-0472">Membrane</keyword>
<feature type="domain" description="Ig-like" evidence="14">
    <location>
        <begin position="141"/>
        <end position="206"/>
    </location>
</feature>
<dbReference type="InterPro" id="IPR036116">
    <property type="entry name" value="FN3_sf"/>
</dbReference>
<feature type="transmembrane region" description="Helical" evidence="12">
    <location>
        <begin position="774"/>
        <end position="795"/>
    </location>
</feature>
<feature type="domain" description="Ig-like" evidence="14">
    <location>
        <begin position="403"/>
        <end position="494"/>
    </location>
</feature>
<evidence type="ECO:0000256" key="13">
    <source>
        <dbReference type="SAM" id="SignalP"/>
    </source>
</evidence>
<dbReference type="InterPro" id="IPR050958">
    <property type="entry name" value="Cell_Adh-Cytoskel_Orgn"/>
</dbReference>
<evidence type="ECO:0000256" key="11">
    <source>
        <dbReference type="SAM" id="MobiDB-lite"/>
    </source>
</evidence>
<evidence type="ECO:0000256" key="3">
    <source>
        <dbReference type="ARBA" id="ARBA00022729"/>
    </source>
</evidence>
<evidence type="ECO:0000259" key="14">
    <source>
        <dbReference type="PROSITE" id="PS50835"/>
    </source>
</evidence>
<dbReference type="RefSeq" id="XP_036366933.1">
    <property type="nucleotide sequence ID" value="XM_036511040.1"/>
</dbReference>
<dbReference type="PROSITE" id="PS50835">
    <property type="entry name" value="IG_LIKE"/>
    <property type="match status" value="5"/>
</dbReference>
<keyword evidence="2 12" id="KW-0812">Transmembrane</keyword>
<keyword evidence="8" id="KW-1015">Disulfide bond</keyword>
<dbReference type="PROSITE" id="PS50853">
    <property type="entry name" value="FN3"/>
    <property type="match status" value="2"/>
</dbReference>
<dbReference type="SMART" id="SM00060">
    <property type="entry name" value="FN3"/>
    <property type="match status" value="2"/>
</dbReference>
<comment type="subcellular location">
    <subcellularLocation>
        <location evidence="1">Membrane</location>
        <topology evidence="1">Single-pass membrane protein</topology>
    </subcellularLocation>
</comment>
<dbReference type="InterPro" id="IPR003598">
    <property type="entry name" value="Ig_sub2"/>
</dbReference>
<reference evidence="17" key="1">
    <citation type="submission" date="2025-08" db="UniProtKB">
        <authorList>
            <consortium name="RefSeq"/>
        </authorList>
    </citation>
    <scope>IDENTIFICATION</scope>
</reference>
<dbReference type="Pfam" id="PF00047">
    <property type="entry name" value="ig"/>
    <property type="match status" value="1"/>
</dbReference>
<keyword evidence="9" id="KW-0325">Glycoprotein</keyword>
<evidence type="ECO:0000256" key="6">
    <source>
        <dbReference type="ARBA" id="ARBA00022989"/>
    </source>
</evidence>
<dbReference type="InterPro" id="IPR013098">
    <property type="entry name" value="Ig_I-set"/>
</dbReference>
<dbReference type="SMART" id="SM00409">
    <property type="entry name" value="IG"/>
    <property type="match status" value="5"/>
</dbReference>
<proteinExistence type="predicted"/>
<dbReference type="SMART" id="SM00408">
    <property type="entry name" value="IGc2"/>
    <property type="match status" value="4"/>
</dbReference>
<keyword evidence="10" id="KW-0393">Immunoglobulin domain</keyword>
<keyword evidence="16" id="KW-1185">Reference proteome</keyword>
<feature type="domain" description="Fibronectin type-III" evidence="15">
    <location>
        <begin position="505"/>
        <end position="602"/>
    </location>
</feature>
<dbReference type="AlphaFoldDB" id="A0A7E6FH76"/>
<evidence type="ECO:0000256" key="8">
    <source>
        <dbReference type="ARBA" id="ARBA00023157"/>
    </source>
</evidence>
<feature type="compositionally biased region" description="Basic and acidic residues" evidence="11">
    <location>
        <begin position="739"/>
        <end position="753"/>
    </location>
</feature>
<evidence type="ECO:0000256" key="7">
    <source>
        <dbReference type="ARBA" id="ARBA00023136"/>
    </source>
</evidence>
<feature type="domain" description="Ig-like" evidence="14">
    <location>
        <begin position="302"/>
        <end position="400"/>
    </location>
</feature>
<dbReference type="PRINTS" id="PR01838">
    <property type="entry name" value="NCAMFAMILY"/>
</dbReference>
<evidence type="ECO:0000313" key="17">
    <source>
        <dbReference type="RefSeq" id="XP_036366933.1"/>
    </source>
</evidence>
<feature type="region of interest" description="Disordered" evidence="11">
    <location>
        <begin position="813"/>
        <end position="897"/>
    </location>
</feature>
<dbReference type="GO" id="GO:0007156">
    <property type="term" value="P:homophilic cell adhesion via plasma membrane adhesion molecules"/>
    <property type="evidence" value="ECO:0007669"/>
    <property type="project" value="TreeGrafter"/>
</dbReference>
<evidence type="ECO:0000256" key="2">
    <source>
        <dbReference type="ARBA" id="ARBA00022692"/>
    </source>
</evidence>
<feature type="domain" description="Ig-like" evidence="14">
    <location>
        <begin position="43"/>
        <end position="111"/>
    </location>
</feature>
<keyword evidence="4" id="KW-0677">Repeat</keyword>
<keyword evidence="5" id="KW-0130">Cell adhesion</keyword>
<dbReference type="PANTHER" id="PTHR45080">
    <property type="entry name" value="CONTACTIN 5"/>
    <property type="match status" value="1"/>
</dbReference>
<dbReference type="SUPFAM" id="SSF48726">
    <property type="entry name" value="Immunoglobulin"/>
    <property type="match status" value="5"/>
</dbReference>
<dbReference type="InterPro" id="IPR009138">
    <property type="entry name" value="Neural_cell_adh"/>
</dbReference>
<feature type="domain" description="Fibronectin type-III" evidence="15">
    <location>
        <begin position="604"/>
        <end position="716"/>
    </location>
</feature>
<keyword evidence="6 12" id="KW-1133">Transmembrane helix</keyword>
<dbReference type="FunFam" id="2.60.40.10:FF:000032">
    <property type="entry name" value="palladin isoform X1"/>
    <property type="match status" value="1"/>
</dbReference>
<keyword evidence="3 13" id="KW-0732">Signal</keyword>
<feature type="signal peptide" evidence="13">
    <location>
        <begin position="1"/>
        <end position="23"/>
    </location>
</feature>
<dbReference type="GO" id="GO:0005886">
    <property type="term" value="C:plasma membrane"/>
    <property type="evidence" value="ECO:0007669"/>
    <property type="project" value="TreeGrafter"/>
</dbReference>
<evidence type="ECO:0000256" key="1">
    <source>
        <dbReference type="ARBA" id="ARBA00004167"/>
    </source>
</evidence>
<dbReference type="SUPFAM" id="SSF49265">
    <property type="entry name" value="Fibronectin type III"/>
    <property type="match status" value="1"/>
</dbReference>
<dbReference type="Pfam" id="PF13927">
    <property type="entry name" value="Ig_3"/>
    <property type="match status" value="2"/>
</dbReference>
<evidence type="ECO:0000256" key="4">
    <source>
        <dbReference type="ARBA" id="ARBA00022737"/>
    </source>
</evidence>
<dbReference type="Pfam" id="PF07679">
    <property type="entry name" value="I-set"/>
    <property type="match status" value="2"/>
</dbReference>
<feature type="region of interest" description="Disordered" evidence="11">
    <location>
        <begin position="711"/>
        <end position="753"/>
    </location>
</feature>
<gene>
    <name evidence="17" type="primary">LOC115221317</name>
</gene>
<feature type="domain" description="Ig-like" evidence="14">
    <location>
        <begin position="213"/>
        <end position="298"/>
    </location>
</feature>
<evidence type="ECO:0000256" key="9">
    <source>
        <dbReference type="ARBA" id="ARBA00023180"/>
    </source>
</evidence>
<dbReference type="Proteomes" id="UP000515154">
    <property type="component" value="Linkage group LG18"/>
</dbReference>
<evidence type="ECO:0000256" key="5">
    <source>
        <dbReference type="ARBA" id="ARBA00022889"/>
    </source>
</evidence>
<feature type="chain" id="PRO_5028970865" evidence="13">
    <location>
        <begin position="24"/>
        <end position="897"/>
    </location>
</feature>
<dbReference type="InterPro" id="IPR013151">
    <property type="entry name" value="Immunoglobulin_dom"/>
</dbReference>